<organism evidence="1 2">
    <name type="scientific">Punica granatum</name>
    <name type="common">Pomegranate</name>
    <dbReference type="NCBI Taxonomy" id="22663"/>
    <lineage>
        <taxon>Eukaryota</taxon>
        <taxon>Viridiplantae</taxon>
        <taxon>Streptophyta</taxon>
        <taxon>Embryophyta</taxon>
        <taxon>Tracheophyta</taxon>
        <taxon>Spermatophyta</taxon>
        <taxon>Magnoliopsida</taxon>
        <taxon>eudicotyledons</taxon>
        <taxon>Gunneridae</taxon>
        <taxon>Pentapetalae</taxon>
        <taxon>rosids</taxon>
        <taxon>malvids</taxon>
        <taxon>Myrtales</taxon>
        <taxon>Lythraceae</taxon>
        <taxon>Punica</taxon>
    </lineage>
</organism>
<name>A0A2I0L0U9_PUNGR</name>
<proteinExistence type="predicted"/>
<keyword evidence="2" id="KW-1185">Reference proteome</keyword>
<reference evidence="1 2" key="1">
    <citation type="submission" date="2017-11" db="EMBL/GenBank/DDBJ databases">
        <title>De-novo sequencing of pomegranate (Punica granatum L.) genome.</title>
        <authorList>
            <person name="Akparov Z."/>
            <person name="Amiraslanov A."/>
            <person name="Hajiyeva S."/>
            <person name="Abbasov M."/>
            <person name="Kaur K."/>
            <person name="Hamwieh A."/>
            <person name="Solovyev V."/>
            <person name="Salamov A."/>
            <person name="Braich B."/>
            <person name="Kosarev P."/>
            <person name="Mahmoud A."/>
            <person name="Hajiyev E."/>
            <person name="Babayeva S."/>
            <person name="Izzatullayeva V."/>
            <person name="Mammadov A."/>
            <person name="Mammadov A."/>
            <person name="Sharifova S."/>
            <person name="Ojaghi J."/>
            <person name="Eynullazada K."/>
            <person name="Bayramov B."/>
            <person name="Abdulazimova A."/>
            <person name="Shahmuradov I."/>
        </authorList>
    </citation>
    <scope>NUCLEOTIDE SEQUENCE [LARGE SCALE GENOMIC DNA]</scope>
    <source>
        <strain evidence="2">cv. AG2017</strain>
        <tissue evidence="1">Leaf</tissue>
    </source>
</reference>
<accession>A0A2I0L0U9</accession>
<evidence type="ECO:0000313" key="2">
    <source>
        <dbReference type="Proteomes" id="UP000233551"/>
    </source>
</evidence>
<dbReference type="Proteomes" id="UP000233551">
    <property type="component" value="Unassembled WGS sequence"/>
</dbReference>
<evidence type="ECO:0000313" key="1">
    <source>
        <dbReference type="EMBL" id="PKI74200.1"/>
    </source>
</evidence>
<dbReference type="STRING" id="22663.A0A2I0L0U9"/>
<dbReference type="EMBL" id="PGOL01000222">
    <property type="protein sequence ID" value="PKI74200.1"/>
    <property type="molecule type" value="Genomic_DNA"/>
</dbReference>
<dbReference type="AlphaFoldDB" id="A0A2I0L0U9"/>
<sequence>MACILQGHRIGVAYYDSSIRQLNVLEVWEDRTSDFPMIDLDGTSEEAPPVKLVKSSLFSYEQAWHRYEKTEDTHYNFSY</sequence>
<gene>
    <name evidence="1" type="ORF">CRG98_005438</name>
</gene>
<protein>
    <submittedName>
        <fullName evidence="1">Uncharacterized protein</fullName>
    </submittedName>
</protein>
<comment type="caution">
    <text evidence="1">The sequence shown here is derived from an EMBL/GenBank/DDBJ whole genome shotgun (WGS) entry which is preliminary data.</text>
</comment>